<protein>
    <submittedName>
        <fullName evidence="2">Nitrate ABC transporter substrate-binding protein</fullName>
    </submittedName>
</protein>
<dbReference type="AlphaFoldDB" id="A0A348WBR2"/>
<comment type="caution">
    <text evidence="2">The sequence shown here is derived from an EMBL/GenBank/DDBJ whole genome shotgun (WGS) entry which is preliminary data.</text>
</comment>
<feature type="signal peptide" evidence="1">
    <location>
        <begin position="1"/>
        <end position="22"/>
    </location>
</feature>
<feature type="non-terminal residue" evidence="2">
    <location>
        <position position="44"/>
    </location>
</feature>
<proteinExistence type="predicted"/>
<evidence type="ECO:0000256" key="1">
    <source>
        <dbReference type="SAM" id="SignalP"/>
    </source>
</evidence>
<feature type="chain" id="PRO_5016889377" evidence="1">
    <location>
        <begin position="23"/>
        <end position="44"/>
    </location>
</feature>
<sequence length="44" mass="4688">MTKLAKTVSLGLAGLWAGMAQAADDVTLQLKWVTQAQFAGYYVA</sequence>
<name>A0A348WBR2_9RHOB</name>
<gene>
    <name evidence="2" type="ORF">DCS45_08875</name>
</gene>
<dbReference type="EMBL" id="DMVW01000088">
    <property type="protein sequence ID" value="HAR51974.1"/>
    <property type="molecule type" value="Genomic_DNA"/>
</dbReference>
<evidence type="ECO:0000313" key="3">
    <source>
        <dbReference type="Proteomes" id="UP000264719"/>
    </source>
</evidence>
<reference evidence="2 3" key="1">
    <citation type="journal article" date="2018" name="Nat. Biotechnol.">
        <title>A standardized bacterial taxonomy based on genome phylogeny substantially revises the tree of life.</title>
        <authorList>
            <person name="Parks D.H."/>
            <person name="Chuvochina M."/>
            <person name="Waite D.W."/>
            <person name="Rinke C."/>
            <person name="Skarshewski A."/>
            <person name="Chaumeil P.A."/>
            <person name="Hugenholtz P."/>
        </authorList>
    </citation>
    <scope>NUCLEOTIDE SEQUENCE [LARGE SCALE GENOMIC DNA]</scope>
    <source>
        <strain evidence="2">UBA9169</strain>
    </source>
</reference>
<dbReference type="Proteomes" id="UP000264719">
    <property type="component" value="Unassembled WGS sequence"/>
</dbReference>
<evidence type="ECO:0000313" key="2">
    <source>
        <dbReference type="EMBL" id="HAR51974.1"/>
    </source>
</evidence>
<organism evidence="2 3">
    <name type="scientific">Roseovarius nubinhibens</name>
    <dbReference type="NCBI Taxonomy" id="314263"/>
    <lineage>
        <taxon>Bacteria</taxon>
        <taxon>Pseudomonadati</taxon>
        <taxon>Pseudomonadota</taxon>
        <taxon>Alphaproteobacteria</taxon>
        <taxon>Rhodobacterales</taxon>
        <taxon>Roseobacteraceae</taxon>
        <taxon>Roseovarius</taxon>
    </lineage>
</organism>
<accession>A0A348WBR2</accession>
<keyword evidence="1" id="KW-0732">Signal</keyword>